<accession>A0A0F9CXY7</accession>
<organism evidence="1">
    <name type="scientific">marine sediment metagenome</name>
    <dbReference type="NCBI Taxonomy" id="412755"/>
    <lineage>
        <taxon>unclassified sequences</taxon>
        <taxon>metagenomes</taxon>
        <taxon>ecological metagenomes</taxon>
    </lineage>
</organism>
<evidence type="ECO:0000313" key="1">
    <source>
        <dbReference type="EMBL" id="KKL46331.1"/>
    </source>
</evidence>
<name>A0A0F9CXY7_9ZZZZ</name>
<comment type="caution">
    <text evidence="1">The sequence shown here is derived from an EMBL/GenBank/DDBJ whole genome shotgun (WGS) entry which is preliminary data.</text>
</comment>
<dbReference type="AlphaFoldDB" id="A0A0F9CXY7"/>
<dbReference type="EMBL" id="LAZR01034070">
    <property type="protein sequence ID" value="KKL46331.1"/>
    <property type="molecule type" value="Genomic_DNA"/>
</dbReference>
<sequence>MTFQERWAEGPPVGPAEVGQLNNNITEMCRICCVREDLRCLCHDYLILWDRNKELEAEVKKLAAAVPHNLPYYGRG</sequence>
<reference evidence="1" key="1">
    <citation type="journal article" date="2015" name="Nature">
        <title>Complex archaea that bridge the gap between prokaryotes and eukaryotes.</title>
        <authorList>
            <person name="Spang A."/>
            <person name="Saw J.H."/>
            <person name="Jorgensen S.L."/>
            <person name="Zaremba-Niedzwiedzka K."/>
            <person name="Martijn J."/>
            <person name="Lind A.E."/>
            <person name="van Eijk R."/>
            <person name="Schleper C."/>
            <person name="Guy L."/>
            <person name="Ettema T.J."/>
        </authorList>
    </citation>
    <scope>NUCLEOTIDE SEQUENCE</scope>
</reference>
<protein>
    <submittedName>
        <fullName evidence="1">Uncharacterized protein</fullName>
    </submittedName>
</protein>
<proteinExistence type="predicted"/>
<gene>
    <name evidence="1" type="ORF">LCGC14_2346600</name>
</gene>